<name>A0A9E7R2D8_9EURY</name>
<dbReference type="RefSeq" id="WP_260592567.1">
    <property type="nucleotide sequence ID" value="NZ_CP104003.1"/>
</dbReference>
<keyword evidence="3" id="KW-1185">Reference proteome</keyword>
<dbReference type="Proteomes" id="UP001057580">
    <property type="component" value="Chromosome"/>
</dbReference>
<keyword evidence="1" id="KW-1133">Transmembrane helix</keyword>
<dbReference type="EMBL" id="CP104003">
    <property type="protein sequence ID" value="UWM53573.1"/>
    <property type="molecule type" value="Genomic_DNA"/>
</dbReference>
<keyword evidence="1" id="KW-0472">Membrane</keyword>
<dbReference type="GeneID" id="74943894"/>
<proteinExistence type="predicted"/>
<protein>
    <submittedName>
        <fullName evidence="2">Uncharacterized protein</fullName>
    </submittedName>
</protein>
<feature type="transmembrane region" description="Helical" evidence="1">
    <location>
        <begin position="30"/>
        <end position="51"/>
    </location>
</feature>
<evidence type="ECO:0000313" key="3">
    <source>
        <dbReference type="Proteomes" id="UP001057580"/>
    </source>
</evidence>
<gene>
    <name evidence="2" type="ORF">N0B31_15690</name>
</gene>
<reference evidence="2" key="1">
    <citation type="submission" date="2022-09" db="EMBL/GenBank/DDBJ databases">
        <title>Diverse halophilic archaea isolated from saline environments.</title>
        <authorList>
            <person name="Cui H.-L."/>
        </authorList>
    </citation>
    <scope>NUCLEOTIDE SEQUENCE</scope>
    <source>
        <strain evidence="2">ZS-35-S2</strain>
    </source>
</reference>
<feature type="transmembrane region" description="Helical" evidence="1">
    <location>
        <begin position="7"/>
        <end position="24"/>
    </location>
</feature>
<accession>A0A9E7R2D8</accession>
<keyword evidence="1" id="KW-0812">Transmembrane</keyword>
<sequence>MYLVQTIYPLALASVNVTTGWLLYHFLDPVFGVALLVVGLLVVLSVVGRMVREYRPTPGTSV</sequence>
<evidence type="ECO:0000256" key="1">
    <source>
        <dbReference type="SAM" id="Phobius"/>
    </source>
</evidence>
<evidence type="ECO:0000313" key="2">
    <source>
        <dbReference type="EMBL" id="UWM53573.1"/>
    </source>
</evidence>
<dbReference type="AlphaFoldDB" id="A0A9E7R2D8"/>
<dbReference type="KEGG" id="ssai:N0B31_15690"/>
<organism evidence="2 3">
    <name type="scientific">Salinirubellus salinus</name>
    <dbReference type="NCBI Taxonomy" id="1364945"/>
    <lineage>
        <taxon>Archaea</taxon>
        <taxon>Methanobacteriati</taxon>
        <taxon>Methanobacteriota</taxon>
        <taxon>Stenosarchaea group</taxon>
        <taxon>Halobacteria</taxon>
        <taxon>Halobacteriales</taxon>
        <taxon>Natronomonadaceae</taxon>
        <taxon>Salinirubellus</taxon>
    </lineage>
</organism>